<dbReference type="SUPFAM" id="SSF51430">
    <property type="entry name" value="NAD(P)-linked oxidoreductase"/>
    <property type="match status" value="1"/>
</dbReference>
<feature type="transmembrane region" description="Helical" evidence="2">
    <location>
        <begin position="48"/>
        <end position="65"/>
    </location>
</feature>
<keyword evidence="2" id="KW-0472">Membrane</keyword>
<sequence>MSRRSFDGTPPAGAGAFFDGPPLPLAFRGDDGTQPPARRRPAPNTRQLLIVAAMTLVVLGLAWPGTRARSPGSGLVLGRDRHWGNRLPLLYGSAWKEDQTATNVVDAVLAGFRGVDTACQPQHYREDLVGEALRTLAAKHGIGREAVWLQTKFTPALHQGEDVPYDPAAPLSDQVAQSLQVSLKNLQVTSVDALLLHGPLETHERTMEAWRAMERQVELGFVTQLGISNLHDVRRFERIYQEAAVKPRVLQNRFSPQLGHDAEIRIFCQRHGIIYQPFWVLSANGQQLKSPAVTAAALAHHVDPEQVLFSYLRQQGAQPLSGTTSTVYMKDNLASSDFAPSRAEMRELDGIFLRPRGDYAAPRRRITTWRGPR</sequence>
<dbReference type="OrthoDB" id="416253at2759"/>
<dbReference type="PRINTS" id="PR00069">
    <property type="entry name" value="ALDKETRDTASE"/>
</dbReference>
<dbReference type="InterPro" id="IPR020471">
    <property type="entry name" value="AKR"/>
</dbReference>
<feature type="region of interest" description="Disordered" evidence="1">
    <location>
        <begin position="1"/>
        <end position="44"/>
    </location>
</feature>
<dbReference type="InterPro" id="IPR036812">
    <property type="entry name" value="NAD(P)_OxRdtase_dom_sf"/>
</dbReference>
<keyword evidence="5" id="KW-1185">Reference proteome</keyword>
<accession>A0A8J2SP51</accession>
<dbReference type="GO" id="GO:0016491">
    <property type="term" value="F:oxidoreductase activity"/>
    <property type="evidence" value="ECO:0007669"/>
    <property type="project" value="InterPro"/>
</dbReference>
<dbReference type="PANTHER" id="PTHR43827">
    <property type="entry name" value="2,5-DIKETO-D-GLUCONIC ACID REDUCTASE"/>
    <property type="match status" value="1"/>
</dbReference>
<organism evidence="4 5">
    <name type="scientific">Pelagomonas calceolata</name>
    <dbReference type="NCBI Taxonomy" id="35677"/>
    <lineage>
        <taxon>Eukaryota</taxon>
        <taxon>Sar</taxon>
        <taxon>Stramenopiles</taxon>
        <taxon>Ochrophyta</taxon>
        <taxon>Pelagophyceae</taxon>
        <taxon>Pelagomonadales</taxon>
        <taxon>Pelagomonadaceae</taxon>
        <taxon>Pelagomonas</taxon>
    </lineage>
</organism>
<dbReference type="AlphaFoldDB" id="A0A8J2SP51"/>
<dbReference type="Gene3D" id="3.20.20.100">
    <property type="entry name" value="NADP-dependent oxidoreductase domain"/>
    <property type="match status" value="1"/>
</dbReference>
<proteinExistence type="predicted"/>
<keyword evidence="2" id="KW-1133">Transmembrane helix</keyword>
<gene>
    <name evidence="4" type="ORF">PECAL_4P12680</name>
</gene>
<name>A0A8J2SP51_9STRA</name>
<dbReference type="Pfam" id="PF00248">
    <property type="entry name" value="Aldo_ket_red"/>
    <property type="match status" value="1"/>
</dbReference>
<evidence type="ECO:0000313" key="5">
    <source>
        <dbReference type="Proteomes" id="UP000789595"/>
    </source>
</evidence>
<comment type="caution">
    <text evidence="4">The sequence shown here is derived from an EMBL/GenBank/DDBJ whole genome shotgun (WGS) entry which is preliminary data.</text>
</comment>
<evidence type="ECO:0000259" key="3">
    <source>
        <dbReference type="Pfam" id="PF00248"/>
    </source>
</evidence>
<dbReference type="CDD" id="cd19071">
    <property type="entry name" value="AKR_AKR1-5-like"/>
    <property type="match status" value="1"/>
</dbReference>
<keyword evidence="2" id="KW-0812">Transmembrane</keyword>
<reference evidence="4" key="1">
    <citation type="submission" date="2021-11" db="EMBL/GenBank/DDBJ databases">
        <authorList>
            <consortium name="Genoscope - CEA"/>
            <person name="William W."/>
        </authorList>
    </citation>
    <scope>NUCLEOTIDE SEQUENCE</scope>
</reference>
<evidence type="ECO:0000256" key="1">
    <source>
        <dbReference type="SAM" id="MobiDB-lite"/>
    </source>
</evidence>
<feature type="domain" description="NADP-dependent oxidoreductase" evidence="3">
    <location>
        <begin position="97"/>
        <end position="351"/>
    </location>
</feature>
<evidence type="ECO:0000256" key="2">
    <source>
        <dbReference type="SAM" id="Phobius"/>
    </source>
</evidence>
<dbReference type="PANTHER" id="PTHR43827:SF8">
    <property type="entry name" value="ALDO_KETO REDUCTASE FAMILY PROTEIN"/>
    <property type="match status" value="1"/>
</dbReference>
<dbReference type="Proteomes" id="UP000789595">
    <property type="component" value="Unassembled WGS sequence"/>
</dbReference>
<dbReference type="EMBL" id="CAKKNE010000004">
    <property type="protein sequence ID" value="CAH0374013.1"/>
    <property type="molecule type" value="Genomic_DNA"/>
</dbReference>
<evidence type="ECO:0000313" key="4">
    <source>
        <dbReference type="EMBL" id="CAH0374013.1"/>
    </source>
</evidence>
<protein>
    <recommendedName>
        <fullName evidence="3">NADP-dependent oxidoreductase domain-containing protein</fullName>
    </recommendedName>
</protein>
<dbReference type="InterPro" id="IPR023210">
    <property type="entry name" value="NADP_OxRdtase_dom"/>
</dbReference>